<dbReference type="InterPro" id="IPR000742">
    <property type="entry name" value="EGF"/>
</dbReference>
<organism evidence="4 5">
    <name type="scientific">Tetranychus urticae</name>
    <name type="common">Two-spotted spider mite</name>
    <dbReference type="NCBI Taxonomy" id="32264"/>
    <lineage>
        <taxon>Eukaryota</taxon>
        <taxon>Metazoa</taxon>
        <taxon>Ecdysozoa</taxon>
        <taxon>Arthropoda</taxon>
        <taxon>Chelicerata</taxon>
        <taxon>Arachnida</taxon>
        <taxon>Acari</taxon>
        <taxon>Acariformes</taxon>
        <taxon>Trombidiformes</taxon>
        <taxon>Prostigmata</taxon>
        <taxon>Eleutherengona</taxon>
        <taxon>Raphignathae</taxon>
        <taxon>Tetranychoidea</taxon>
        <taxon>Tetranychidae</taxon>
        <taxon>Tetranychus</taxon>
    </lineage>
</organism>
<feature type="domain" description="EGF-like" evidence="3">
    <location>
        <begin position="406"/>
        <end position="421"/>
    </location>
</feature>
<reference evidence="5" key="1">
    <citation type="submission" date="2011-08" db="EMBL/GenBank/DDBJ databases">
        <authorList>
            <person name="Rombauts S."/>
        </authorList>
    </citation>
    <scope>NUCLEOTIDE SEQUENCE</scope>
    <source>
        <strain evidence="5">London</strain>
    </source>
</reference>
<dbReference type="STRING" id="32264.T1JRR5"/>
<feature type="transmembrane region" description="Helical" evidence="2">
    <location>
        <begin position="621"/>
        <end position="644"/>
    </location>
</feature>
<proteinExistence type="predicted"/>
<feature type="compositionally biased region" description="Pro residues" evidence="1">
    <location>
        <begin position="676"/>
        <end position="687"/>
    </location>
</feature>
<keyword evidence="5" id="KW-1185">Reference proteome</keyword>
<dbReference type="EMBL" id="CAEY01000451">
    <property type="status" value="NOT_ANNOTATED_CDS"/>
    <property type="molecule type" value="Genomic_DNA"/>
</dbReference>
<protein>
    <recommendedName>
        <fullName evidence="3">EGF-like domain-containing protein</fullName>
    </recommendedName>
</protein>
<accession>T1JRR5</accession>
<gene>
    <name evidence="4" type="primary">107361617</name>
</gene>
<dbReference type="KEGG" id="tut:107361617"/>
<keyword evidence="2" id="KW-0812">Transmembrane</keyword>
<dbReference type="PANTHER" id="PTHR39069">
    <property type="entry name" value="ECDYSONE-INDUCIBLE GENE E1, ISOFORM A"/>
    <property type="match status" value="1"/>
</dbReference>
<dbReference type="Proteomes" id="UP000015104">
    <property type="component" value="Unassembled WGS sequence"/>
</dbReference>
<keyword evidence="2" id="KW-0472">Membrane</keyword>
<dbReference type="OrthoDB" id="6480593at2759"/>
<dbReference type="eggNOG" id="KOG1225">
    <property type="taxonomic scope" value="Eukaryota"/>
</dbReference>
<evidence type="ECO:0000313" key="4">
    <source>
        <dbReference type="EnsemblMetazoa" id="tetur01g07860.1"/>
    </source>
</evidence>
<reference evidence="4" key="2">
    <citation type="submission" date="2015-06" db="UniProtKB">
        <authorList>
            <consortium name="EnsemblMetazoa"/>
        </authorList>
    </citation>
    <scope>IDENTIFICATION</scope>
</reference>
<feature type="region of interest" description="Disordered" evidence="1">
    <location>
        <begin position="649"/>
        <end position="695"/>
    </location>
</feature>
<dbReference type="HOGENOM" id="CLU_396554_0_0_1"/>
<evidence type="ECO:0000313" key="5">
    <source>
        <dbReference type="Proteomes" id="UP000015104"/>
    </source>
</evidence>
<dbReference type="OMA" id="ICYCCKL"/>
<dbReference type="PROSITE" id="PS01186">
    <property type="entry name" value="EGF_2"/>
    <property type="match status" value="1"/>
</dbReference>
<dbReference type="PANTHER" id="PTHR39069:SF8">
    <property type="entry name" value="FI17111P1"/>
    <property type="match status" value="1"/>
</dbReference>
<keyword evidence="2" id="KW-1133">Transmembrane helix</keyword>
<evidence type="ECO:0000256" key="2">
    <source>
        <dbReference type="SAM" id="Phobius"/>
    </source>
</evidence>
<evidence type="ECO:0000256" key="1">
    <source>
        <dbReference type="SAM" id="MobiDB-lite"/>
    </source>
</evidence>
<dbReference type="AlphaFoldDB" id="T1JRR5"/>
<evidence type="ECO:0000259" key="3">
    <source>
        <dbReference type="PROSITE" id="PS01186"/>
    </source>
</evidence>
<sequence>MAFNGQKSSLGARLAIDKLTKKSHESNNQRTQIGICQSLLKQHSTLLQVLIVVSILSILPLSSNGLSFNDEFYERLPAQAIASIGTDANEYEDGLQVYTSQEFTRSCFVKINYKQMCIEYGPNCEFKFEWSYPESLLEQIKKGFDPRIRIQDDLPVSLKNNPDYQIYSSHLLIANTGYSHHGIWSCNFKFINNDNGKIDSWQHTFNIDIIENGVRGSPCATNDHCSSNYCKNDLCVCDADAPILIGDLCKKAPKLGENCAVDADCEINIEDAKCFCTNPSNLTTNEDCSNLGKCQCPPSYIAVNLGLGSYRCLKKARINEHCYRSQQCEAIDPSTYCSFKNRCTCRSGKTCITPSIRLCNTKLDCNNINEYCGNGRCQTVKDLNEACTSSDECDPNAQCSPTRSVCVCSPGYKVSPVKMICIPKEYCYTDLDCEHGYCSDNSTCIQGVPLLGQCYATKQCQAYDANSYCDDETNKCTCGPGYYKNSEGSCLLEGTCYNDEDCDQEKGGLCYYNECVYRKKLHSSCKEARQCFLSTKYSLCDEGKCACLNGRELGQDTCPQYKNCQVNSDCSKIINSHCHREKLVCTCNADHILNIDGYCYKKALSPSSDKGDFWIKLWNDYYIYIIIGAAIAGFLLSVIICYCCKLCSPSRSNQPSRRTGRTRGGFDKPVSGVYVPNPPSAPPPPYQPSTISRNF</sequence>
<name>T1JRR5_TETUR</name>
<dbReference type="EnsemblMetazoa" id="tetur01g07860.1">
    <property type="protein sequence ID" value="tetur01g07860.1"/>
    <property type="gene ID" value="tetur01g07860"/>
</dbReference>